<dbReference type="PANTHER" id="PTHR37820">
    <property type="entry name" value="CELL DIVISION PROTEIN DIVIB"/>
    <property type="match status" value="1"/>
</dbReference>
<evidence type="ECO:0000313" key="11">
    <source>
        <dbReference type="Proteomes" id="UP000019251"/>
    </source>
</evidence>
<keyword evidence="7 8" id="KW-0131">Cell cycle</keyword>
<reference evidence="10 11" key="1">
    <citation type="submission" date="2012-12" db="EMBL/GenBank/DDBJ databases">
        <title>Novel taxa of Listeriaceae from agricultural environments in the United States.</title>
        <authorList>
            <person name="den Bakker H.C."/>
            <person name="Allred A."/>
            <person name="Warchocki S."/>
            <person name="Wright E.M."/>
            <person name="Burrell A."/>
            <person name="Nightingale K.K."/>
            <person name="Kephart D."/>
            <person name="Wiedmann M."/>
        </authorList>
    </citation>
    <scope>NUCLEOTIDE SEQUENCE [LARGE SCALE GENOMIC DNA]</scope>
    <source>
        <strain evidence="10 11">FSL F6-1183</strain>
    </source>
</reference>
<comment type="subcellular location">
    <subcellularLocation>
        <location evidence="8">Cell membrane</location>
        <topology evidence="8">Single-pass type II membrane protein</topology>
    </subcellularLocation>
    <subcellularLocation>
        <location evidence="1">Membrane</location>
    </subcellularLocation>
    <text evidence="8">Localizes to the division septum.</text>
</comment>
<dbReference type="Pfam" id="PF08478">
    <property type="entry name" value="POTRA_1"/>
    <property type="match status" value="1"/>
</dbReference>
<evidence type="ECO:0000256" key="2">
    <source>
        <dbReference type="ARBA" id="ARBA00022475"/>
    </source>
</evidence>
<organism evidence="10 11">
    <name type="scientific">Listeria grayi FSL F6-1183</name>
    <dbReference type="NCBI Taxonomy" id="1265827"/>
    <lineage>
        <taxon>Bacteria</taxon>
        <taxon>Bacillati</taxon>
        <taxon>Bacillota</taxon>
        <taxon>Bacilli</taxon>
        <taxon>Bacillales</taxon>
        <taxon>Listeriaceae</taxon>
        <taxon>Listeria</taxon>
    </lineage>
</organism>
<keyword evidence="5 8" id="KW-1133">Transmembrane helix</keyword>
<keyword evidence="4 8" id="KW-0812">Transmembrane</keyword>
<dbReference type="Proteomes" id="UP000019251">
    <property type="component" value="Unassembled WGS sequence"/>
</dbReference>
<evidence type="ECO:0000256" key="6">
    <source>
        <dbReference type="ARBA" id="ARBA00023136"/>
    </source>
</evidence>
<dbReference type="InterPro" id="IPR026580">
    <property type="entry name" value="DivIB"/>
</dbReference>
<dbReference type="InterPro" id="IPR034746">
    <property type="entry name" value="POTRA"/>
</dbReference>
<name>A0A829R9W3_LISGR</name>
<dbReference type="GO" id="GO:0043093">
    <property type="term" value="P:FtsZ-dependent cytokinesis"/>
    <property type="evidence" value="ECO:0007669"/>
    <property type="project" value="UniProtKB-UniRule"/>
</dbReference>
<proteinExistence type="inferred from homology"/>
<keyword evidence="2 8" id="KW-1003">Cell membrane</keyword>
<dbReference type="HAMAP" id="MF_00912">
    <property type="entry name" value="DivIB"/>
    <property type="match status" value="1"/>
</dbReference>
<evidence type="ECO:0000313" key="10">
    <source>
        <dbReference type="EMBL" id="EUJ29264.1"/>
    </source>
</evidence>
<evidence type="ECO:0000256" key="5">
    <source>
        <dbReference type="ARBA" id="ARBA00022989"/>
    </source>
</evidence>
<feature type="transmembrane region" description="Helical" evidence="8">
    <location>
        <begin position="25"/>
        <end position="47"/>
    </location>
</feature>
<gene>
    <name evidence="8" type="primary">divIB</name>
    <name evidence="10" type="ORF">LMUR_04018</name>
</gene>
<dbReference type="EMBL" id="AODG01000005">
    <property type="protein sequence ID" value="EUJ29264.1"/>
    <property type="molecule type" value="Genomic_DNA"/>
</dbReference>
<keyword evidence="6 8" id="KW-0472">Membrane</keyword>
<dbReference type="GO" id="GO:0005886">
    <property type="term" value="C:plasma membrane"/>
    <property type="evidence" value="ECO:0007669"/>
    <property type="project" value="UniProtKB-SubCell"/>
</dbReference>
<evidence type="ECO:0000256" key="8">
    <source>
        <dbReference type="HAMAP-Rule" id="MF_00912"/>
    </source>
</evidence>
<dbReference type="Pfam" id="PF03799">
    <property type="entry name" value="FtsQ_DivIB_C"/>
    <property type="match status" value="1"/>
</dbReference>
<comment type="similarity">
    <text evidence="8">Belongs to the FtsQ/DivIB family. DivIB subfamily.</text>
</comment>
<dbReference type="Gene3D" id="3.10.20.310">
    <property type="entry name" value="membrane protein fhac"/>
    <property type="match status" value="1"/>
</dbReference>
<dbReference type="InterPro" id="IPR050487">
    <property type="entry name" value="FtsQ_DivIB"/>
</dbReference>
<accession>A0A829R9W3</accession>
<dbReference type="AlphaFoldDB" id="A0A829R9W3"/>
<dbReference type="InterPro" id="IPR005548">
    <property type="entry name" value="Cell_div_FtsQ/DivIB_C"/>
</dbReference>
<comment type="function">
    <text evidence="8">Cell division protein that may be involved in stabilizing or promoting the assembly of the division complex.</text>
</comment>
<dbReference type="InterPro" id="IPR013685">
    <property type="entry name" value="POTRA_FtsQ_type"/>
</dbReference>
<evidence type="ECO:0000256" key="3">
    <source>
        <dbReference type="ARBA" id="ARBA00022618"/>
    </source>
</evidence>
<dbReference type="RefSeq" id="WP_052009101.1">
    <property type="nucleotide sequence ID" value="NZ_AODG01000005.1"/>
</dbReference>
<feature type="domain" description="POTRA" evidence="9">
    <location>
        <begin position="51"/>
        <end position="119"/>
    </location>
</feature>
<protein>
    <recommendedName>
        <fullName evidence="8">Cell division protein DivIB</fullName>
    </recommendedName>
</protein>
<keyword evidence="3 8" id="KW-0132">Cell division</keyword>
<evidence type="ECO:0000256" key="4">
    <source>
        <dbReference type="ARBA" id="ARBA00022692"/>
    </source>
</evidence>
<dbReference type="PROSITE" id="PS51779">
    <property type="entry name" value="POTRA"/>
    <property type="match status" value="1"/>
</dbReference>
<dbReference type="GO" id="GO:0032153">
    <property type="term" value="C:cell division site"/>
    <property type="evidence" value="ECO:0007669"/>
    <property type="project" value="UniProtKB-UniRule"/>
</dbReference>
<dbReference type="Gene3D" id="3.40.50.10960">
    <property type="match status" value="1"/>
</dbReference>
<comment type="caution">
    <text evidence="10">The sequence shown here is derived from an EMBL/GenBank/DDBJ whole genome shotgun (WGS) entry which is preliminary data.</text>
</comment>
<dbReference type="PANTHER" id="PTHR37820:SF1">
    <property type="entry name" value="CELL DIVISION PROTEIN FTSQ"/>
    <property type="match status" value="1"/>
</dbReference>
<evidence type="ECO:0000256" key="7">
    <source>
        <dbReference type="ARBA" id="ARBA00023306"/>
    </source>
</evidence>
<evidence type="ECO:0000256" key="1">
    <source>
        <dbReference type="ARBA" id="ARBA00004370"/>
    </source>
</evidence>
<sequence>MVENRRVISMESRVPELKKYRRKKLLRHLTILVSFFALLILITVYFLSPLSKLSVIYVEGNKQLTEQDVKDQSDLEIGEYIFAINKKQVAAHLKKNKLVKKATVTQQGLNRIQLHIEEYQTIGYEQKDGSYYDILENGILLKNQSRKFPIGNSLLFKNFQNGPLLKSLIKEVGQLPDDVRESISEIIYEPTKTDKKHIHLFMNDGNQVQATIYSFADKMKHYPQIVSQLQEGQKGTIDLEVGTIFESYYQQNKQKKEKNRNACSEKTEKFTISLKNH</sequence>
<evidence type="ECO:0000259" key="9">
    <source>
        <dbReference type="PROSITE" id="PS51779"/>
    </source>
</evidence>